<dbReference type="GO" id="GO:0009437">
    <property type="term" value="P:carnitine metabolic process"/>
    <property type="evidence" value="ECO:0007669"/>
    <property type="project" value="TreeGrafter"/>
</dbReference>
<dbReference type="SUPFAM" id="SSF52777">
    <property type="entry name" value="CoA-dependent acyltransferases"/>
    <property type="match status" value="2"/>
</dbReference>
<dbReference type="AlphaFoldDB" id="A0A024U7D0"/>
<keyword evidence="3 5" id="KW-0012">Acyltransferase</keyword>
<dbReference type="PROSITE" id="PS00440">
    <property type="entry name" value="ACYLTRANSF_C_2"/>
    <property type="match status" value="1"/>
</dbReference>
<dbReference type="PROSITE" id="PS00439">
    <property type="entry name" value="ACYLTRANSF_C_1"/>
    <property type="match status" value="1"/>
</dbReference>
<evidence type="ECO:0000256" key="3">
    <source>
        <dbReference type="ARBA" id="ARBA00023315"/>
    </source>
</evidence>
<proteinExistence type="inferred from homology"/>
<dbReference type="InterPro" id="IPR039551">
    <property type="entry name" value="Cho/carn_acyl_trans"/>
</dbReference>
<evidence type="ECO:0000256" key="1">
    <source>
        <dbReference type="ARBA" id="ARBA00005232"/>
    </source>
</evidence>
<evidence type="ECO:0000256" key="5">
    <source>
        <dbReference type="RuleBase" id="RU003801"/>
    </source>
</evidence>
<dbReference type="OrthoDB" id="240216at2759"/>
<evidence type="ECO:0000256" key="2">
    <source>
        <dbReference type="ARBA" id="ARBA00022679"/>
    </source>
</evidence>
<reference evidence="7" key="1">
    <citation type="submission" date="2013-12" db="EMBL/GenBank/DDBJ databases">
        <title>The Genome Sequence of Aphanomyces invadans NJM9701.</title>
        <authorList>
            <consortium name="The Broad Institute Genomics Platform"/>
            <person name="Russ C."/>
            <person name="Tyler B."/>
            <person name="van West P."/>
            <person name="Dieguez-Uribeondo J."/>
            <person name="Young S.K."/>
            <person name="Zeng Q."/>
            <person name="Gargeya S."/>
            <person name="Fitzgerald M."/>
            <person name="Abouelleil A."/>
            <person name="Alvarado L."/>
            <person name="Chapman S.B."/>
            <person name="Gainer-Dewar J."/>
            <person name="Goldberg J."/>
            <person name="Griggs A."/>
            <person name="Gujja S."/>
            <person name="Hansen M."/>
            <person name="Howarth C."/>
            <person name="Imamovic A."/>
            <person name="Ireland A."/>
            <person name="Larimer J."/>
            <person name="McCowan C."/>
            <person name="Murphy C."/>
            <person name="Pearson M."/>
            <person name="Poon T.W."/>
            <person name="Priest M."/>
            <person name="Roberts A."/>
            <person name="Saif S."/>
            <person name="Shea T."/>
            <person name="Sykes S."/>
            <person name="Wortman J."/>
            <person name="Nusbaum C."/>
            <person name="Birren B."/>
        </authorList>
    </citation>
    <scope>NUCLEOTIDE SEQUENCE [LARGE SCALE GENOMIC DNA]</scope>
    <source>
        <strain evidence="7">NJM9701</strain>
    </source>
</reference>
<evidence type="ECO:0000259" key="6">
    <source>
        <dbReference type="Pfam" id="PF00755"/>
    </source>
</evidence>
<dbReference type="Gene3D" id="3.30.559.10">
    <property type="entry name" value="Chloramphenicol acetyltransferase-like domain"/>
    <property type="match status" value="1"/>
</dbReference>
<dbReference type="Pfam" id="PF00755">
    <property type="entry name" value="Carn_acyltransf"/>
    <property type="match status" value="1"/>
</dbReference>
<dbReference type="eggNOG" id="KOG3719">
    <property type="taxonomic scope" value="Eukaryota"/>
</dbReference>
<dbReference type="STRING" id="157072.A0A024U7D0"/>
<feature type="domain" description="Choline/carnitine acyltransferase" evidence="6">
    <location>
        <begin position="14"/>
        <end position="594"/>
    </location>
</feature>
<dbReference type="PANTHER" id="PTHR22589">
    <property type="entry name" value="CARNITINE O-ACYLTRANSFERASE"/>
    <property type="match status" value="1"/>
</dbReference>
<organism evidence="7">
    <name type="scientific">Aphanomyces invadans</name>
    <dbReference type="NCBI Taxonomy" id="157072"/>
    <lineage>
        <taxon>Eukaryota</taxon>
        <taxon>Sar</taxon>
        <taxon>Stramenopiles</taxon>
        <taxon>Oomycota</taxon>
        <taxon>Saprolegniomycetes</taxon>
        <taxon>Saprolegniales</taxon>
        <taxon>Verrucalvaceae</taxon>
        <taxon>Aphanomyces</taxon>
    </lineage>
</organism>
<dbReference type="Gene3D" id="3.30.559.70">
    <property type="entry name" value="Choline/Carnitine o-acyltransferase, domain 2"/>
    <property type="match status" value="1"/>
</dbReference>
<accession>A0A024U7D0</accession>
<sequence>MAKTFDAQASLPKLPIPELADSLKYYARSVSVLQTPEQHAATLEKIESFLAHDGAALQEKLIEYAKDKNSFIEDFWYEAYFNYKASVVLNVNPFFVLEDDPTPTRANQISRATSLIVSSLKFIHALRTETMKPDVWRTTPLCMNQFRMLFATARYPTETNDGVHVAPNSKHIVVVCRNQFYWFDVMWDDGTAAITEREIMDNLRRIVEDANSFPAAAVSSSAVGVLTTEHRVIWAKLRKVLQQDNADTLAMIDQALFLVCLDHTSPPTASDFASTALHGTYEIAHGYQTGTCMNRWYDKLQIIVCDNGVAGVNFEHSVVDGHTVLRFASDVFTDTVIRFAQSISGTTQSFLTGAYRPPSADLTISPVRLEWTLNAELTQGIRFAEARLSDLIVQNETRVLEFKTYGKSFITKHNCSPDAYVQIAFLAAYYLQYGTIVNQYEPAMTKRFLHGRTEAIRSMTAETKKFLELFVDASANLLEKTAALRAAVQAHSAMVKRCMNGQGVERHLYALQQLHHIVSPGEPEPAFFRDDAWLKLGRSIISTSNCGNPSLRLFGFGPVVPEGFGIGYIIKDDGIQFCVASKHRQTQRYCDTLESYLVQMQNLLTKEEHVMFPNLAKSTRCHAGLGRQRSGSIEDTGYGFFDGGATDQRKVNKTPLVGRKL</sequence>
<dbReference type="EMBL" id="KI913962">
    <property type="protein sequence ID" value="ETW01493.1"/>
    <property type="molecule type" value="Genomic_DNA"/>
</dbReference>
<name>A0A024U7D0_9STRA</name>
<dbReference type="InterPro" id="IPR000542">
    <property type="entry name" value="Carn_acyl_trans"/>
</dbReference>
<keyword evidence="2 5" id="KW-0808">Transferase</keyword>
<dbReference type="InterPro" id="IPR023213">
    <property type="entry name" value="CAT-like_dom_sf"/>
</dbReference>
<dbReference type="GO" id="GO:0004092">
    <property type="term" value="F:carnitine O-acetyltransferase activity"/>
    <property type="evidence" value="ECO:0007669"/>
    <property type="project" value="TreeGrafter"/>
</dbReference>
<comment type="similarity">
    <text evidence="1 5">Belongs to the carnitine/choline acetyltransferase family.</text>
</comment>
<dbReference type="PANTHER" id="PTHR22589:SF29">
    <property type="entry name" value="MITOCHONDRIAL CARNITINE O-ACETYLTRANSFERASE-RELATED"/>
    <property type="match status" value="1"/>
</dbReference>
<feature type="active site" description="Proton acceptor" evidence="4">
    <location>
        <position position="316"/>
    </location>
</feature>
<dbReference type="RefSeq" id="XP_008869341.1">
    <property type="nucleotide sequence ID" value="XM_008871119.1"/>
</dbReference>
<dbReference type="VEuPathDB" id="FungiDB:H310_06166"/>
<protein>
    <recommendedName>
        <fullName evidence="6">Choline/carnitine acyltransferase domain-containing protein</fullName>
    </recommendedName>
</protein>
<evidence type="ECO:0000313" key="7">
    <source>
        <dbReference type="EMBL" id="ETW01493.1"/>
    </source>
</evidence>
<dbReference type="GeneID" id="20083216"/>
<evidence type="ECO:0000256" key="4">
    <source>
        <dbReference type="PIRSR" id="PIRSR600542-1"/>
    </source>
</evidence>
<gene>
    <name evidence="7" type="ORF">H310_06166</name>
</gene>
<dbReference type="FunFam" id="3.30.559.10:FF:000019">
    <property type="entry name" value="Carnitine acetyl transferase"/>
    <property type="match status" value="1"/>
</dbReference>
<dbReference type="FunFam" id="3.30.559.70:FF:000003">
    <property type="entry name" value="Carnitine acetyl transferase FacC"/>
    <property type="match status" value="1"/>
</dbReference>
<dbReference type="InterPro" id="IPR042231">
    <property type="entry name" value="Cho/carn_acyl_trans_2"/>
</dbReference>
<dbReference type="GO" id="GO:0005739">
    <property type="term" value="C:mitochondrion"/>
    <property type="evidence" value="ECO:0007669"/>
    <property type="project" value="TreeGrafter"/>
</dbReference>